<comment type="cofactor">
    <cofactor evidence="2">
        <name>Zn(2+)</name>
        <dbReference type="ChEBI" id="CHEBI:29105"/>
    </cofactor>
    <text evidence="2">Binds 1 zinc ion per subunit.</text>
</comment>
<dbReference type="Gene3D" id="1.10.390.10">
    <property type="entry name" value="Neutral Protease Domain 2"/>
    <property type="match status" value="1"/>
</dbReference>
<keyword evidence="2" id="KW-0862">Zinc</keyword>
<dbReference type="CDD" id="cd09604">
    <property type="entry name" value="M1_APN_like"/>
    <property type="match status" value="1"/>
</dbReference>
<keyword evidence="2" id="KW-0479">Metal-binding</keyword>
<feature type="active site" description="Proton donor" evidence="1">
    <location>
        <position position="416"/>
    </location>
</feature>
<feature type="binding site" evidence="2">
    <location>
        <position position="335"/>
    </location>
    <ligand>
        <name>Zn(2+)</name>
        <dbReference type="ChEBI" id="CHEBI:29105"/>
        <note>catalytic</note>
    </ligand>
</feature>
<dbReference type="PANTHER" id="PTHR45726:SF3">
    <property type="entry name" value="LEUKOTRIENE A-4 HYDROLASE"/>
    <property type="match status" value="1"/>
</dbReference>
<comment type="caution">
    <text evidence="4">The sequence shown here is derived from an EMBL/GenBank/DDBJ whole genome shotgun (WGS) entry which is preliminary data.</text>
</comment>
<gene>
    <name evidence="4" type="ORF">D3Z33_05650</name>
</gene>
<evidence type="ECO:0000259" key="3">
    <source>
        <dbReference type="Pfam" id="PF01433"/>
    </source>
</evidence>
<feature type="active site" description="Proton acceptor" evidence="1">
    <location>
        <position position="332"/>
    </location>
</feature>
<proteinExistence type="predicted"/>
<feature type="binding site" evidence="2">
    <location>
        <position position="331"/>
    </location>
    <ligand>
        <name>Zn(2+)</name>
        <dbReference type="ChEBI" id="CHEBI:29105"/>
        <note>catalytic</note>
    </ligand>
</feature>
<evidence type="ECO:0000313" key="5">
    <source>
        <dbReference type="Proteomes" id="UP000467132"/>
    </source>
</evidence>
<protein>
    <submittedName>
        <fullName evidence="4">M1 family peptidase</fullName>
    </submittedName>
</protein>
<accession>A0A845R197</accession>
<evidence type="ECO:0000313" key="4">
    <source>
        <dbReference type="EMBL" id="NBI06343.1"/>
    </source>
</evidence>
<evidence type="ECO:0000256" key="2">
    <source>
        <dbReference type="PIRSR" id="PIRSR634015-3"/>
    </source>
</evidence>
<dbReference type="SUPFAM" id="SSF55486">
    <property type="entry name" value="Metalloproteases ('zincins'), catalytic domain"/>
    <property type="match status" value="1"/>
</dbReference>
<dbReference type="Proteomes" id="UP000467132">
    <property type="component" value="Unassembled WGS sequence"/>
</dbReference>
<feature type="binding site" evidence="2">
    <location>
        <position position="354"/>
    </location>
    <ligand>
        <name>Zn(2+)</name>
        <dbReference type="ChEBI" id="CHEBI:29105"/>
        <note>catalytic</note>
    </ligand>
</feature>
<dbReference type="InterPro" id="IPR034015">
    <property type="entry name" value="M1_LTA4H"/>
</dbReference>
<dbReference type="GO" id="GO:0008237">
    <property type="term" value="F:metallopeptidase activity"/>
    <property type="evidence" value="ECO:0007669"/>
    <property type="project" value="InterPro"/>
</dbReference>
<organism evidence="4 5">
    <name type="scientific">Senegalia massiliensis</name>
    <dbReference type="NCBI Taxonomy" id="1720316"/>
    <lineage>
        <taxon>Bacteria</taxon>
        <taxon>Bacillati</taxon>
        <taxon>Bacillota</taxon>
        <taxon>Clostridia</taxon>
        <taxon>Eubacteriales</taxon>
        <taxon>Clostridiaceae</taxon>
        <taxon>Senegalia</taxon>
    </lineage>
</organism>
<dbReference type="InterPro" id="IPR014782">
    <property type="entry name" value="Peptidase_M1_dom"/>
</dbReference>
<sequence>MVKEDKEEDFNTLITDDYNNLDINKIDKYNIEVEFFPEDKKYHAEQETIYINKENVDLKNVYFHVYPNAFKKRETAPFLFDSFETAYPNGFEKGYIDIEEVKVNGNKINYKLIGKGNTILKLDLNEKLHKGESIDISMKYTVKLPPAQDRFGYGDKTFNFGNWYPIAAVYDEDGWNLDPYYSIGDPFYSDVSNYNVKIKAPRDIVIATSGNIIDEKIKGDKKIWDIEAKLMRDFAWVASSHFEKITKNYDKTAINLYFLDGVSEAVKQRAIDFSKSSLKYFNNIFGEYPYGVLSVVQTSFPSGMEYPGIVYIGDDYYNEKKIGSLELVIVHEIAHQWWYGIVGNDEIDEAWLDESLATYSEYIYAYEEYGEDTANDYYKNGIENNYEISKEFIKDKNILKSLNEFAGWNDYGPLVYSRGAMMIHDINEQFGKEELYDILKTYYEEFKFKNATTEDFLRIVEDKTSSEFENSKEYLNK</sequence>
<dbReference type="AlphaFoldDB" id="A0A845R197"/>
<name>A0A845R197_9CLOT</name>
<dbReference type="PANTHER" id="PTHR45726">
    <property type="entry name" value="LEUKOTRIENE A-4 HYDROLASE"/>
    <property type="match status" value="1"/>
</dbReference>
<dbReference type="EMBL" id="QXXA01000005">
    <property type="protein sequence ID" value="NBI06343.1"/>
    <property type="molecule type" value="Genomic_DNA"/>
</dbReference>
<evidence type="ECO:0000256" key="1">
    <source>
        <dbReference type="PIRSR" id="PIRSR634015-1"/>
    </source>
</evidence>
<reference evidence="4 5" key="1">
    <citation type="submission" date="2018-08" db="EMBL/GenBank/DDBJ databases">
        <title>Murine metabolic-syndrome-specific gut microbial biobank.</title>
        <authorList>
            <person name="Liu C."/>
        </authorList>
    </citation>
    <scope>NUCLEOTIDE SEQUENCE [LARGE SCALE GENOMIC DNA]</scope>
    <source>
        <strain evidence="4 5">583</strain>
    </source>
</reference>
<dbReference type="Pfam" id="PF01433">
    <property type="entry name" value="Peptidase_M1"/>
    <property type="match status" value="1"/>
</dbReference>
<dbReference type="OrthoDB" id="9814383at2"/>
<keyword evidence="5" id="KW-1185">Reference proteome</keyword>
<dbReference type="InterPro" id="IPR027268">
    <property type="entry name" value="Peptidase_M4/M1_CTD_sf"/>
</dbReference>
<dbReference type="GO" id="GO:0008270">
    <property type="term" value="F:zinc ion binding"/>
    <property type="evidence" value="ECO:0007669"/>
    <property type="project" value="InterPro"/>
</dbReference>
<feature type="domain" description="Peptidase M1 membrane alanine aminopeptidase" evidence="3">
    <location>
        <begin position="270"/>
        <end position="465"/>
    </location>
</feature>